<protein>
    <submittedName>
        <fullName evidence="1">Putative baseplate assembly protein</fullName>
    </submittedName>
</protein>
<name>A0A1G9I6P8_9RHOB</name>
<evidence type="ECO:0000313" key="1">
    <source>
        <dbReference type="EMBL" id="SDL20725.1"/>
    </source>
</evidence>
<dbReference type="NCBIfam" id="TIGR02243">
    <property type="entry name" value="putative baseplate assembly protein"/>
    <property type="match status" value="1"/>
</dbReference>
<dbReference type="EMBL" id="FNGE01000007">
    <property type="protein sequence ID" value="SDL20725.1"/>
    <property type="molecule type" value="Genomic_DNA"/>
</dbReference>
<dbReference type="Proteomes" id="UP000199555">
    <property type="component" value="Unassembled WGS sequence"/>
</dbReference>
<organism evidence="1 2">
    <name type="scientific">Paracoccus chinensis</name>
    <dbReference type="NCBI Taxonomy" id="525640"/>
    <lineage>
        <taxon>Bacteria</taxon>
        <taxon>Pseudomonadati</taxon>
        <taxon>Pseudomonadota</taxon>
        <taxon>Alphaproteobacteria</taxon>
        <taxon>Rhodobacterales</taxon>
        <taxon>Paracoccaceae</taxon>
        <taxon>Paracoccus</taxon>
    </lineage>
</organism>
<dbReference type="AlphaFoldDB" id="A0A1G9I6P8"/>
<dbReference type="STRING" id="525640.SAMN04487971_107160"/>
<dbReference type="InterPro" id="IPR011749">
    <property type="entry name" value="CHP02243"/>
</dbReference>
<sequence length="906" mass="95118">MADGTQTSCGCCDGIAVRAPVEPGNAPLLPAISYRSGDWQSFRDTMLARLSSADAGALAGLTIRDTRDPTIALIDAWAAVGDILTFYNERLMSEGLLRTAEELDSLHQLARLIGYQPGPGVAASADIAFTMDSTPGAPASVVLTPGIKVQSTPAQDQAPVTYETIEGIEARPAWNAIRPQLEAPQVLTRTMRRIWIEGTALSAAAGDMVFFDAAGEPFLSVVTRIERLAADRAADPDARDFTLLWVEPVLTPPLIDDSGPVHSASITPPEPALSYLGRILSAAEFAAEVTAAGHDEARLFEVYGTLEAARPTITLLRAHAPVFGHTAPPFSTLPPALTGTVPNYEVKDGVVVANGVIDGPFKGQSAAWADGALAVLDTGSDGTIFVEGAQPLLANGSTVILRDGDNWGAYTARAVAETSLSRFTVSGKAMRLQLSSRTGFDRMTIRGTTVYFAAETVTVGRPRLSAPVSDGSSEPMRLHGYAPGLQVGQRIALSGRRVGDGEAGTTAMATLDEVTHDFSAGGGTAIRFSPALPGPFLRDSVRINANVAKATHGESVAELLGDGDATVPFLSVTLKQAPQTHVTDNSASGAAPTLEVRVNDIRWTRVGNLLGSGPQDRVYTTSTDAAGRTTVRFGDGINGARPPTGRQNLRATYRKGLGLAGRVKAGQLNVLMSRPLGLIGAVNSLPSSGGADPEPAEGIRQNAPLTVRTLDRAVSAIDFQDFAQGYAGIAKAEARLLANGVTQTVHLTVAGEEGEQILPGSALHDGLSAAIASHADPYRRVLVSSYRPATFHLGARVKDDPDFIAGDVLAAVRDRLRDRFGFAARSFSQAVWMSEIVAEIHAVPGVVAVDMTGLWRDFDPDGTPRPEANLPGLVAEGMRLLPDGSALGAELLTLHPGALDRLVILP</sequence>
<reference evidence="2" key="1">
    <citation type="submission" date="2016-10" db="EMBL/GenBank/DDBJ databases">
        <authorList>
            <person name="Varghese N."/>
            <person name="Submissions S."/>
        </authorList>
    </citation>
    <scope>NUCLEOTIDE SEQUENCE [LARGE SCALE GENOMIC DNA]</scope>
    <source>
        <strain evidence="2">CGMCC 1.7655</strain>
    </source>
</reference>
<evidence type="ECO:0000313" key="2">
    <source>
        <dbReference type="Proteomes" id="UP000199555"/>
    </source>
</evidence>
<proteinExistence type="predicted"/>
<keyword evidence="2" id="KW-1185">Reference proteome</keyword>
<dbReference type="OrthoDB" id="266253at2"/>
<gene>
    <name evidence="1" type="ORF">SAMN04487971_107160</name>
</gene>
<accession>A0A1G9I6P8</accession>
<dbReference type="RefSeq" id="WP_090755148.1">
    <property type="nucleotide sequence ID" value="NZ_FNGE01000007.1"/>
</dbReference>